<evidence type="ECO:0000256" key="7">
    <source>
        <dbReference type="RuleBase" id="RU361166"/>
    </source>
</evidence>
<evidence type="ECO:0000259" key="9">
    <source>
        <dbReference type="Pfam" id="PF00759"/>
    </source>
</evidence>
<feature type="compositionally biased region" description="Polar residues" evidence="8">
    <location>
        <begin position="25"/>
        <end position="35"/>
    </location>
</feature>
<dbReference type="InterPro" id="IPR033126">
    <property type="entry name" value="Glyco_hydro_9_Asp/Glu_AS"/>
</dbReference>
<feature type="domain" description="Cellulase Ig-like" evidence="10">
    <location>
        <begin position="72"/>
        <end position="162"/>
    </location>
</feature>
<dbReference type="Pfam" id="PF02927">
    <property type="entry name" value="CelD_N"/>
    <property type="match status" value="1"/>
</dbReference>
<dbReference type="SUPFAM" id="SSF81296">
    <property type="entry name" value="E set domains"/>
    <property type="match status" value="1"/>
</dbReference>
<dbReference type="EC" id="3.2.1.4" evidence="7"/>
<keyword evidence="7" id="KW-0136">Cellulose degradation</keyword>
<feature type="compositionally biased region" description="Low complexity" evidence="8">
    <location>
        <begin position="36"/>
        <end position="54"/>
    </location>
</feature>
<feature type="chain" id="PRO_5044958368" description="Endoglucanase" evidence="7">
    <location>
        <begin position="21"/>
        <end position="621"/>
    </location>
</feature>
<comment type="catalytic activity">
    <reaction evidence="7">
        <text>Endohydrolysis of (1-&gt;4)-beta-D-glucosidic linkages in cellulose, lichenin and cereal beta-D-glucans.</text>
        <dbReference type="EC" id="3.2.1.4"/>
    </reaction>
</comment>
<keyword evidence="7" id="KW-0732">Signal</keyword>
<keyword evidence="5 6" id="KW-0624">Polysaccharide degradation</keyword>
<dbReference type="InterPro" id="IPR008928">
    <property type="entry name" value="6-hairpin_glycosidase_sf"/>
</dbReference>
<dbReference type="GO" id="GO:0016787">
    <property type="term" value="F:hydrolase activity"/>
    <property type="evidence" value="ECO:0007669"/>
    <property type="project" value="UniProtKB-KW"/>
</dbReference>
<feature type="signal peptide" evidence="7">
    <location>
        <begin position="1"/>
        <end position="20"/>
    </location>
</feature>
<organism evidence="11 12">
    <name type="scientific">Paenibacillus terricola</name>
    <dbReference type="NCBI Taxonomy" id="2763503"/>
    <lineage>
        <taxon>Bacteria</taxon>
        <taxon>Bacillati</taxon>
        <taxon>Bacillota</taxon>
        <taxon>Bacilli</taxon>
        <taxon>Bacillales</taxon>
        <taxon>Paenibacillaceae</taxon>
        <taxon>Paenibacillus</taxon>
    </lineage>
</organism>
<dbReference type="PROSITE" id="PS51257">
    <property type="entry name" value="PROKAR_LIPOPROTEIN"/>
    <property type="match status" value="1"/>
</dbReference>
<evidence type="ECO:0000256" key="4">
    <source>
        <dbReference type="ARBA" id="ARBA00023295"/>
    </source>
</evidence>
<name>A0ABR8MRA6_9BACL</name>
<evidence type="ECO:0000256" key="6">
    <source>
        <dbReference type="PROSITE-ProRule" id="PRU10060"/>
    </source>
</evidence>
<keyword evidence="4 6" id="KW-0326">Glycosidase</keyword>
<feature type="active site" evidence="6">
    <location>
        <position position="591"/>
    </location>
</feature>
<dbReference type="InterPro" id="IPR004197">
    <property type="entry name" value="Cellulase_Ig-like"/>
</dbReference>
<keyword evidence="12" id="KW-1185">Reference proteome</keyword>
<comment type="caution">
    <text evidence="11">The sequence shown here is derived from an EMBL/GenBank/DDBJ whole genome shotgun (WGS) entry which is preliminary data.</text>
</comment>
<sequence length="621" mass="67606">MKRAWSALALTLAMCTVLLGCDNSASSSESQPQDKSATTEQQQTDQTSEQAAADWQEKGASNPAEYQGKGAGAIHINQLGFRPKDEKAAIITSQGFHFDSFQLVDADSGEAVYTGKLQGKGVGDGKADEPVLDFTSGDLVYKADFTSVDKPGSYYVEVPGYGKSYTFTIGTDVYRNVADALLKGLYYQRCGTALEADAAGEYTHDACHLEIATLYEDQSKQLDVTGGWHDAGDYGRYSSPGANAVAFMLMGYELFPQGYKDMKSDIPQGAIGPAVLNEAKYELDWLLKMQDTQSGGVYHKVTNKGFEGFVMPETVHENLYVLPVSPTATGDFAAVMAMASRIYESYDDEYAKEMLAAAEKAWNWLANNPNAPGFHNPSDVVTGEYGDESASDETFWAAVELYRTTGKSVYHDYVKANYKQQSRMGLGWADMSGFGTISYAFMDEKLADSSVQRALRSAITDNANTLVTQAETNGFGIPVDSSDYYWGSNMGVMQKATVLIIANELQPNYDYLLTAHNLFDYLMGRNALDQSYVTGFGSKPVMNPHHRPSIADGVTDPVPGLVAGGPNAGRQDPTAEAKLPADVFPMKAYVDDKESYSTNEIAIYWNAPAIFVASYLAMPQQ</sequence>
<evidence type="ECO:0000259" key="10">
    <source>
        <dbReference type="Pfam" id="PF02927"/>
    </source>
</evidence>
<feature type="domain" description="Glycoside hydrolase family 9" evidence="9">
    <location>
        <begin position="174"/>
        <end position="612"/>
    </location>
</feature>
<dbReference type="SUPFAM" id="SSF48208">
    <property type="entry name" value="Six-hairpin glycosidases"/>
    <property type="match status" value="1"/>
</dbReference>
<proteinExistence type="inferred from homology"/>
<comment type="similarity">
    <text evidence="1 6 7">Belongs to the glycosyl hydrolase 9 (cellulase E) family.</text>
</comment>
<evidence type="ECO:0000256" key="8">
    <source>
        <dbReference type="SAM" id="MobiDB-lite"/>
    </source>
</evidence>
<evidence type="ECO:0000256" key="1">
    <source>
        <dbReference type="ARBA" id="ARBA00007072"/>
    </source>
</evidence>
<keyword evidence="3 6" id="KW-0119">Carbohydrate metabolism</keyword>
<dbReference type="InterPro" id="IPR001701">
    <property type="entry name" value="Glyco_hydro_9"/>
</dbReference>
<dbReference type="Gene3D" id="1.50.10.10">
    <property type="match status" value="1"/>
</dbReference>
<dbReference type="PANTHER" id="PTHR22298">
    <property type="entry name" value="ENDO-1,4-BETA-GLUCANASE"/>
    <property type="match status" value="1"/>
</dbReference>
<evidence type="ECO:0000256" key="3">
    <source>
        <dbReference type="ARBA" id="ARBA00023277"/>
    </source>
</evidence>
<evidence type="ECO:0000256" key="5">
    <source>
        <dbReference type="ARBA" id="ARBA00023326"/>
    </source>
</evidence>
<dbReference type="InterPro" id="IPR013783">
    <property type="entry name" value="Ig-like_fold"/>
</dbReference>
<accession>A0ABR8MRA6</accession>
<gene>
    <name evidence="11" type="ORF">H8B09_07130</name>
</gene>
<dbReference type="PROSITE" id="PS00698">
    <property type="entry name" value="GH9_3"/>
    <property type="match status" value="1"/>
</dbReference>
<feature type="region of interest" description="Disordered" evidence="8">
    <location>
        <begin position="25"/>
        <end position="67"/>
    </location>
</feature>
<evidence type="ECO:0000313" key="11">
    <source>
        <dbReference type="EMBL" id="MBD3918523.1"/>
    </source>
</evidence>
<dbReference type="Pfam" id="PF00759">
    <property type="entry name" value="Glyco_hydro_9"/>
    <property type="match status" value="1"/>
</dbReference>
<feature type="active site" evidence="6">
    <location>
        <position position="600"/>
    </location>
</feature>
<evidence type="ECO:0000256" key="2">
    <source>
        <dbReference type="ARBA" id="ARBA00022801"/>
    </source>
</evidence>
<dbReference type="RefSeq" id="WP_191202707.1">
    <property type="nucleotide sequence ID" value="NZ_JACXZA010000001.1"/>
</dbReference>
<reference evidence="11 12" key="1">
    <citation type="submission" date="2020-09" db="EMBL/GenBank/DDBJ databases">
        <title>Paenibacillus sp. strain PR3 16S rRNA gene Genome sequencing and assembly.</title>
        <authorList>
            <person name="Kim J."/>
        </authorList>
    </citation>
    <scope>NUCLEOTIDE SEQUENCE [LARGE SCALE GENOMIC DNA]</scope>
    <source>
        <strain evidence="11 12">PR3</strain>
    </source>
</reference>
<dbReference type="InterPro" id="IPR012341">
    <property type="entry name" value="6hp_glycosidase-like_sf"/>
</dbReference>
<dbReference type="InterPro" id="IPR014756">
    <property type="entry name" value="Ig_E-set"/>
</dbReference>
<dbReference type="Gene3D" id="2.60.40.10">
    <property type="entry name" value="Immunoglobulins"/>
    <property type="match status" value="1"/>
</dbReference>
<dbReference type="CDD" id="cd02850">
    <property type="entry name" value="E_set_Cellulase_N"/>
    <property type="match status" value="1"/>
</dbReference>
<dbReference type="Proteomes" id="UP000609346">
    <property type="component" value="Unassembled WGS sequence"/>
</dbReference>
<protein>
    <recommendedName>
        <fullName evidence="7">Endoglucanase</fullName>
        <ecNumber evidence="7">3.2.1.4</ecNumber>
    </recommendedName>
</protein>
<evidence type="ECO:0000313" key="12">
    <source>
        <dbReference type="Proteomes" id="UP000609346"/>
    </source>
</evidence>
<keyword evidence="2 6" id="KW-0378">Hydrolase</keyword>
<dbReference type="EMBL" id="JACXZA010000001">
    <property type="protein sequence ID" value="MBD3918523.1"/>
    <property type="molecule type" value="Genomic_DNA"/>
</dbReference>